<evidence type="ECO:0000256" key="3">
    <source>
        <dbReference type="ARBA" id="ARBA00022692"/>
    </source>
</evidence>
<sequence>MMLHTLLANFALLTAFIYFGYMIRSRFLSKQQNTPWTRMLLGLMLGLFGVVLMYYNFPIGTQTVADFRQLPILIAVYAGGGISGGISALIIAVYRLFFLHGFSFHSIVGAVNVLITLLIALLFLRVRKLSLKRWMPALLLSAANTMVIFLLVLNINSWVEIVTYTLLFIVAGLFTYSMLQHLREANESLKMMREAATRDYLTSLHNSRAFEAMMAQKITSSNRNGTPFTLLFVDIDFFKQVNDSYGHPAGDAILLQFADVLRDTFRPGDHIFRKGGEEFVILVDQCDAEQIEKIGERLRQNVASHLFRLPGGGELKLTISAGSATYPDVHQEELISKADQALYEAKKTGRNRLCRAVS</sequence>
<feature type="transmembrane region" description="Helical" evidence="6">
    <location>
        <begin position="69"/>
        <end position="97"/>
    </location>
</feature>
<protein>
    <submittedName>
        <fullName evidence="8">GGDEF domain-containing protein</fullName>
    </submittedName>
</protein>
<dbReference type="InterPro" id="IPR043128">
    <property type="entry name" value="Rev_trsase/Diguanyl_cyclase"/>
</dbReference>
<keyword evidence="4 6" id="KW-1133">Transmembrane helix</keyword>
<dbReference type="RefSeq" id="WP_128632032.1">
    <property type="nucleotide sequence ID" value="NZ_RRCN01000001.1"/>
</dbReference>
<feature type="transmembrane region" description="Helical" evidence="6">
    <location>
        <begin position="36"/>
        <end position="57"/>
    </location>
</feature>
<keyword evidence="5 6" id="KW-0472">Membrane</keyword>
<evidence type="ECO:0000259" key="7">
    <source>
        <dbReference type="PROSITE" id="PS50887"/>
    </source>
</evidence>
<feature type="domain" description="GGDEF" evidence="7">
    <location>
        <begin position="226"/>
        <end position="358"/>
    </location>
</feature>
<reference evidence="8 9" key="1">
    <citation type="submission" date="2018-11" db="EMBL/GenBank/DDBJ databases">
        <title>Genome sequencing of Paenibacillus sp. KCOM 3021 (= ChDC PVNT-B20).</title>
        <authorList>
            <person name="Kook J.-K."/>
            <person name="Park S.-N."/>
            <person name="Lim Y.K."/>
        </authorList>
    </citation>
    <scope>NUCLEOTIDE SEQUENCE [LARGE SCALE GENOMIC DNA]</scope>
    <source>
        <strain evidence="8 9">KCOM 3021</strain>
    </source>
</reference>
<dbReference type="GO" id="GO:0052621">
    <property type="term" value="F:diguanylate cyclase activity"/>
    <property type="evidence" value="ECO:0007669"/>
    <property type="project" value="TreeGrafter"/>
</dbReference>
<accession>A0A3P3U1K4</accession>
<dbReference type="Proteomes" id="UP000267017">
    <property type="component" value="Unassembled WGS sequence"/>
</dbReference>
<feature type="transmembrane region" description="Helical" evidence="6">
    <location>
        <begin position="103"/>
        <end position="124"/>
    </location>
</feature>
<dbReference type="PANTHER" id="PTHR45138">
    <property type="entry name" value="REGULATORY COMPONENTS OF SENSORY TRANSDUCTION SYSTEM"/>
    <property type="match status" value="1"/>
</dbReference>
<dbReference type="GO" id="GO:0071555">
    <property type="term" value="P:cell wall organization"/>
    <property type="evidence" value="ECO:0007669"/>
    <property type="project" value="InterPro"/>
</dbReference>
<dbReference type="Pfam" id="PF00990">
    <property type="entry name" value="GGDEF"/>
    <property type="match status" value="1"/>
</dbReference>
<feature type="transmembrane region" description="Helical" evidence="6">
    <location>
        <begin position="161"/>
        <end position="182"/>
    </location>
</feature>
<dbReference type="InterPro" id="IPR011620">
    <property type="entry name" value="Sig_transdc_His_kinase_LytS_TM"/>
</dbReference>
<dbReference type="SMART" id="SM00267">
    <property type="entry name" value="GGDEF"/>
    <property type="match status" value="1"/>
</dbReference>
<evidence type="ECO:0000256" key="5">
    <source>
        <dbReference type="ARBA" id="ARBA00023136"/>
    </source>
</evidence>
<dbReference type="FunFam" id="3.30.70.270:FF:000001">
    <property type="entry name" value="Diguanylate cyclase domain protein"/>
    <property type="match status" value="1"/>
</dbReference>
<dbReference type="InterPro" id="IPR000160">
    <property type="entry name" value="GGDEF_dom"/>
</dbReference>
<evidence type="ECO:0000313" key="8">
    <source>
        <dbReference type="EMBL" id="RRJ64212.1"/>
    </source>
</evidence>
<organism evidence="8 9">
    <name type="scientific">Paenibacillus oralis</name>
    <dbReference type="NCBI Taxonomy" id="2490856"/>
    <lineage>
        <taxon>Bacteria</taxon>
        <taxon>Bacillati</taxon>
        <taxon>Bacillota</taxon>
        <taxon>Bacilli</taxon>
        <taxon>Bacillales</taxon>
        <taxon>Paenibacillaceae</taxon>
        <taxon>Paenibacillus</taxon>
    </lineage>
</organism>
<keyword evidence="3 6" id="KW-0812">Transmembrane</keyword>
<dbReference type="GO" id="GO:0005886">
    <property type="term" value="C:plasma membrane"/>
    <property type="evidence" value="ECO:0007669"/>
    <property type="project" value="UniProtKB-SubCell"/>
</dbReference>
<proteinExistence type="predicted"/>
<evidence type="ECO:0000256" key="1">
    <source>
        <dbReference type="ARBA" id="ARBA00004651"/>
    </source>
</evidence>
<dbReference type="CDD" id="cd01949">
    <property type="entry name" value="GGDEF"/>
    <property type="match status" value="1"/>
</dbReference>
<dbReference type="EMBL" id="RRCN01000001">
    <property type="protein sequence ID" value="RRJ64212.1"/>
    <property type="molecule type" value="Genomic_DNA"/>
</dbReference>
<dbReference type="AlphaFoldDB" id="A0A3P3U1K4"/>
<evidence type="ECO:0000256" key="6">
    <source>
        <dbReference type="SAM" id="Phobius"/>
    </source>
</evidence>
<evidence type="ECO:0000256" key="4">
    <source>
        <dbReference type="ARBA" id="ARBA00022989"/>
    </source>
</evidence>
<gene>
    <name evidence="8" type="ORF">EHV15_15750</name>
</gene>
<evidence type="ECO:0000256" key="2">
    <source>
        <dbReference type="ARBA" id="ARBA00022475"/>
    </source>
</evidence>
<dbReference type="SUPFAM" id="SSF55073">
    <property type="entry name" value="Nucleotide cyclase"/>
    <property type="match status" value="1"/>
</dbReference>
<name>A0A3P3U1K4_9BACL</name>
<keyword evidence="2" id="KW-1003">Cell membrane</keyword>
<dbReference type="Pfam" id="PF07694">
    <property type="entry name" value="5TM-5TMR_LYT"/>
    <property type="match status" value="1"/>
</dbReference>
<dbReference type="Gene3D" id="3.30.70.270">
    <property type="match status" value="1"/>
</dbReference>
<dbReference type="OrthoDB" id="9759607at2"/>
<evidence type="ECO:0000313" key="9">
    <source>
        <dbReference type="Proteomes" id="UP000267017"/>
    </source>
</evidence>
<dbReference type="PROSITE" id="PS50887">
    <property type="entry name" value="GGDEF"/>
    <property type="match status" value="1"/>
</dbReference>
<dbReference type="GO" id="GO:0000155">
    <property type="term" value="F:phosphorelay sensor kinase activity"/>
    <property type="evidence" value="ECO:0007669"/>
    <property type="project" value="InterPro"/>
</dbReference>
<keyword evidence="9" id="KW-1185">Reference proteome</keyword>
<dbReference type="InterPro" id="IPR050469">
    <property type="entry name" value="Diguanylate_Cyclase"/>
</dbReference>
<dbReference type="PANTHER" id="PTHR45138:SF9">
    <property type="entry name" value="DIGUANYLATE CYCLASE DGCM-RELATED"/>
    <property type="match status" value="1"/>
</dbReference>
<feature type="transmembrane region" description="Helical" evidence="6">
    <location>
        <begin position="7"/>
        <end position="24"/>
    </location>
</feature>
<dbReference type="InterPro" id="IPR029787">
    <property type="entry name" value="Nucleotide_cyclase"/>
</dbReference>
<dbReference type="NCBIfam" id="TIGR00254">
    <property type="entry name" value="GGDEF"/>
    <property type="match status" value="1"/>
</dbReference>
<comment type="caution">
    <text evidence="8">The sequence shown here is derived from an EMBL/GenBank/DDBJ whole genome shotgun (WGS) entry which is preliminary data.</text>
</comment>
<feature type="transmembrane region" description="Helical" evidence="6">
    <location>
        <begin position="136"/>
        <end position="155"/>
    </location>
</feature>
<comment type="subcellular location">
    <subcellularLocation>
        <location evidence="1">Cell membrane</location>
        <topology evidence="1">Multi-pass membrane protein</topology>
    </subcellularLocation>
</comment>